<proteinExistence type="predicted"/>
<evidence type="ECO:0000259" key="1">
    <source>
        <dbReference type="Pfam" id="PF07588"/>
    </source>
</evidence>
<reference evidence="2" key="1">
    <citation type="submission" date="2018-05" db="EMBL/GenBank/DDBJ databases">
        <authorList>
            <person name="Lanie J.A."/>
            <person name="Ng W.-L."/>
            <person name="Kazmierczak K.M."/>
            <person name="Andrzejewski T.M."/>
            <person name="Davidsen T.M."/>
            <person name="Wayne K.J."/>
            <person name="Tettelin H."/>
            <person name="Glass J.I."/>
            <person name="Rusch D."/>
            <person name="Podicherti R."/>
            <person name="Tsui H.-C.T."/>
            <person name="Winkler M.E."/>
        </authorList>
    </citation>
    <scope>NUCLEOTIDE SEQUENCE</scope>
</reference>
<organism evidence="2">
    <name type="scientific">marine metagenome</name>
    <dbReference type="NCBI Taxonomy" id="408172"/>
    <lineage>
        <taxon>unclassified sequences</taxon>
        <taxon>metagenomes</taxon>
        <taxon>ecological metagenomes</taxon>
    </lineage>
</organism>
<feature type="domain" description="DUF1554" evidence="1">
    <location>
        <begin position="36"/>
        <end position="158"/>
    </location>
</feature>
<evidence type="ECO:0000313" key="2">
    <source>
        <dbReference type="EMBL" id="SUZ99952.1"/>
    </source>
</evidence>
<dbReference type="Gene3D" id="3.10.100.10">
    <property type="entry name" value="Mannose-Binding Protein A, subunit A"/>
    <property type="match status" value="1"/>
</dbReference>
<accession>A0A381S762</accession>
<dbReference type="Pfam" id="PF07588">
    <property type="entry name" value="DUF1554"/>
    <property type="match status" value="1"/>
</dbReference>
<sequence length="185" mass="18805">MGILVGVLLLGACGDSPTAPALADVSLGRIIFVTSEAYDAAFGGVEGGDRVCGSLAMAAGLAGSYRAWLSDDTGLSPSVTFTTNDIPLVLTSGVRVADDWEDLTDGTINNPVVVDERGDQPMSVPVVWTGTDRSGTAAAATCNGWSSGSEASNGLVGVFDAVGVGWTASRASPCNQLGRLYCVQQ</sequence>
<dbReference type="EMBL" id="UINC01002753">
    <property type="protein sequence ID" value="SUZ99952.1"/>
    <property type="molecule type" value="Genomic_DNA"/>
</dbReference>
<dbReference type="AlphaFoldDB" id="A0A381S762"/>
<name>A0A381S762_9ZZZZ</name>
<dbReference type="InterPro" id="IPR016187">
    <property type="entry name" value="CTDL_fold"/>
</dbReference>
<dbReference type="SUPFAM" id="SSF56436">
    <property type="entry name" value="C-type lectin-like"/>
    <property type="match status" value="1"/>
</dbReference>
<dbReference type="InterPro" id="IPR011448">
    <property type="entry name" value="DUF1554"/>
</dbReference>
<gene>
    <name evidence="2" type="ORF">METZ01_LOCUS52806</name>
</gene>
<protein>
    <recommendedName>
        <fullName evidence="1">DUF1554 domain-containing protein</fullName>
    </recommendedName>
</protein>
<dbReference type="InterPro" id="IPR016186">
    <property type="entry name" value="C-type_lectin-like/link_sf"/>
</dbReference>